<keyword evidence="2 5" id="KW-0812">Transmembrane</keyword>
<evidence type="ECO:0000256" key="6">
    <source>
        <dbReference type="SAM" id="SignalP"/>
    </source>
</evidence>
<dbReference type="GO" id="GO:0000139">
    <property type="term" value="C:Golgi membrane"/>
    <property type="evidence" value="ECO:0007669"/>
    <property type="project" value="InterPro"/>
</dbReference>
<evidence type="ECO:0000256" key="3">
    <source>
        <dbReference type="ARBA" id="ARBA00022989"/>
    </source>
</evidence>
<feature type="transmembrane region" description="Helical" evidence="5">
    <location>
        <begin position="151"/>
        <end position="171"/>
    </location>
</feature>
<feature type="transmembrane region" description="Helical" evidence="5">
    <location>
        <begin position="183"/>
        <end position="201"/>
    </location>
</feature>
<dbReference type="PANTHER" id="PTHR13146:SF0">
    <property type="entry name" value="SOLUTE CARRIER FAMILY 35 MEMBER F6"/>
    <property type="match status" value="1"/>
</dbReference>
<dbReference type="Pfam" id="PF04142">
    <property type="entry name" value="Nuc_sug_transp"/>
    <property type="match status" value="1"/>
</dbReference>
<gene>
    <name evidence="7" type="ORF">ECRASSUSDP1_LOCUS12760</name>
</gene>
<feature type="transmembrane region" description="Helical" evidence="5">
    <location>
        <begin position="221"/>
        <end position="239"/>
    </location>
</feature>
<accession>A0AAD1UQW4</accession>
<comment type="subcellular location">
    <subcellularLocation>
        <location evidence="1">Membrane</location>
        <topology evidence="1">Multi-pass membrane protein</topology>
    </subcellularLocation>
</comment>
<feature type="signal peptide" evidence="6">
    <location>
        <begin position="1"/>
        <end position="21"/>
    </location>
</feature>
<feature type="transmembrane region" description="Helical" evidence="5">
    <location>
        <begin position="297"/>
        <end position="315"/>
    </location>
</feature>
<evidence type="ECO:0000256" key="5">
    <source>
        <dbReference type="SAM" id="Phobius"/>
    </source>
</evidence>
<proteinExistence type="predicted"/>
<dbReference type="Gene3D" id="1.10.3730.20">
    <property type="match status" value="1"/>
</dbReference>
<dbReference type="Proteomes" id="UP001295684">
    <property type="component" value="Unassembled WGS sequence"/>
</dbReference>
<sequence length="382" mass="42443">MAINSVFLVFICGMMIISASSQGILLKLQSTVSLGGSKFEHPFFLTFIVFLANSLCILLYLLEKAYLTLKYGSIEQSPEMIEAKLKGKRIDMNPLMMAIPMLCDSIANPLYMIAYINIPASIAQMMSALVIFVVALLSILFFGRKYYRHHWLGLVLVFVGICLVAICALISSKGSGAAGNVPLGVILMLFCVSVAGLQYIIEEKLLDSYYLSPLKAAGWEGITGTFLWLALLIIFQYIPCEAEICNNGKVENTRVAFEFMAQSTPLILLLVGNLIFTTLMTAFSMAVTKYVSATAKIILKQVKTVVVWLFFLVYRGDGHESFQVLQLIGFLILCIGVILFNEILIIPILGFDRNTKAEIAHNEESEETTVENRELYEPLCQN</sequence>
<evidence type="ECO:0000313" key="8">
    <source>
        <dbReference type="Proteomes" id="UP001295684"/>
    </source>
</evidence>
<dbReference type="SUPFAM" id="SSF103481">
    <property type="entry name" value="Multidrug resistance efflux transporter EmrE"/>
    <property type="match status" value="1"/>
</dbReference>
<keyword evidence="4 5" id="KW-0472">Membrane</keyword>
<feature type="chain" id="PRO_5042029734" evidence="6">
    <location>
        <begin position="22"/>
        <end position="382"/>
    </location>
</feature>
<feature type="transmembrane region" description="Helical" evidence="5">
    <location>
        <begin position="259"/>
        <end position="285"/>
    </location>
</feature>
<reference evidence="7" key="1">
    <citation type="submission" date="2023-07" db="EMBL/GenBank/DDBJ databases">
        <authorList>
            <consortium name="AG Swart"/>
            <person name="Singh M."/>
            <person name="Singh A."/>
            <person name="Seah K."/>
            <person name="Emmerich C."/>
        </authorList>
    </citation>
    <scope>NUCLEOTIDE SEQUENCE</scope>
    <source>
        <strain evidence="7">DP1</strain>
    </source>
</reference>
<keyword evidence="8" id="KW-1185">Reference proteome</keyword>
<evidence type="ECO:0000256" key="4">
    <source>
        <dbReference type="ARBA" id="ARBA00023136"/>
    </source>
</evidence>
<evidence type="ECO:0000313" key="7">
    <source>
        <dbReference type="EMBL" id="CAI2371437.1"/>
    </source>
</evidence>
<evidence type="ECO:0000256" key="1">
    <source>
        <dbReference type="ARBA" id="ARBA00004141"/>
    </source>
</evidence>
<feature type="transmembrane region" description="Helical" evidence="5">
    <location>
        <begin position="122"/>
        <end position="142"/>
    </location>
</feature>
<keyword evidence="3 5" id="KW-1133">Transmembrane helix</keyword>
<dbReference type="GO" id="GO:0015165">
    <property type="term" value="F:pyrimidine nucleotide-sugar transmembrane transporter activity"/>
    <property type="evidence" value="ECO:0007669"/>
    <property type="project" value="InterPro"/>
</dbReference>
<dbReference type="InterPro" id="IPR037185">
    <property type="entry name" value="EmrE-like"/>
</dbReference>
<evidence type="ECO:0000256" key="2">
    <source>
        <dbReference type="ARBA" id="ARBA00022692"/>
    </source>
</evidence>
<organism evidence="7 8">
    <name type="scientific">Euplotes crassus</name>
    <dbReference type="NCBI Taxonomy" id="5936"/>
    <lineage>
        <taxon>Eukaryota</taxon>
        <taxon>Sar</taxon>
        <taxon>Alveolata</taxon>
        <taxon>Ciliophora</taxon>
        <taxon>Intramacronucleata</taxon>
        <taxon>Spirotrichea</taxon>
        <taxon>Hypotrichia</taxon>
        <taxon>Euplotida</taxon>
        <taxon>Euplotidae</taxon>
        <taxon>Moneuplotes</taxon>
    </lineage>
</organism>
<protein>
    <submittedName>
        <fullName evidence="7">Uncharacterized protein</fullName>
    </submittedName>
</protein>
<dbReference type="PANTHER" id="PTHR13146">
    <property type="match status" value="1"/>
</dbReference>
<comment type="caution">
    <text evidence="7">The sequence shown here is derived from an EMBL/GenBank/DDBJ whole genome shotgun (WGS) entry which is preliminary data.</text>
</comment>
<name>A0AAD1UQW4_EUPCR</name>
<keyword evidence="6" id="KW-0732">Signal</keyword>
<feature type="transmembrane region" description="Helical" evidence="5">
    <location>
        <begin position="43"/>
        <end position="62"/>
    </location>
</feature>
<dbReference type="EMBL" id="CAMPGE010012677">
    <property type="protein sequence ID" value="CAI2371437.1"/>
    <property type="molecule type" value="Genomic_DNA"/>
</dbReference>
<feature type="transmembrane region" description="Helical" evidence="5">
    <location>
        <begin position="327"/>
        <end position="351"/>
    </location>
</feature>
<dbReference type="AlphaFoldDB" id="A0AAD1UQW4"/>
<dbReference type="InterPro" id="IPR007271">
    <property type="entry name" value="Nuc_sug_transpt"/>
</dbReference>